<accession>A0A1W0A123</accession>
<proteinExistence type="predicted"/>
<dbReference type="GO" id="GO:0005319">
    <property type="term" value="F:lipid transporter activity"/>
    <property type="evidence" value="ECO:0007669"/>
    <property type="project" value="TreeGrafter"/>
</dbReference>
<name>A0A1W0A123_9STRA</name>
<keyword evidence="2" id="KW-0677">Repeat</keyword>
<dbReference type="OrthoDB" id="10255969at2759"/>
<dbReference type="Pfam" id="PF00005">
    <property type="entry name" value="ABC_tran"/>
    <property type="match status" value="1"/>
</dbReference>
<dbReference type="InterPro" id="IPR027417">
    <property type="entry name" value="P-loop_NTPase"/>
</dbReference>
<evidence type="ECO:0000256" key="1">
    <source>
        <dbReference type="ARBA" id="ARBA00022448"/>
    </source>
</evidence>
<dbReference type="Gene3D" id="3.40.50.300">
    <property type="entry name" value="P-loop containing nucleotide triphosphate hydrolases"/>
    <property type="match status" value="2"/>
</dbReference>
<dbReference type="InterPro" id="IPR003593">
    <property type="entry name" value="AAA+_ATPase"/>
</dbReference>
<dbReference type="Proteomes" id="UP000243217">
    <property type="component" value="Unassembled WGS sequence"/>
</dbReference>
<evidence type="ECO:0000256" key="4">
    <source>
        <dbReference type="ARBA" id="ARBA00022840"/>
    </source>
</evidence>
<dbReference type="CDD" id="cd03263">
    <property type="entry name" value="ABC_subfamily_A"/>
    <property type="match status" value="1"/>
</dbReference>
<dbReference type="SMART" id="SM00382">
    <property type="entry name" value="AAA"/>
    <property type="match status" value="1"/>
</dbReference>
<keyword evidence="4 6" id="KW-0067">ATP-binding</keyword>
<dbReference type="InterPro" id="IPR003439">
    <property type="entry name" value="ABC_transporter-like_ATP-bd"/>
</dbReference>
<keyword evidence="1" id="KW-0813">Transport</keyword>
<dbReference type="EMBL" id="JNBS01000730">
    <property type="protein sequence ID" value="OQS03899.1"/>
    <property type="molecule type" value="Genomic_DNA"/>
</dbReference>
<dbReference type="GO" id="GO:0140359">
    <property type="term" value="F:ABC-type transporter activity"/>
    <property type="evidence" value="ECO:0007669"/>
    <property type="project" value="InterPro"/>
</dbReference>
<dbReference type="GO" id="GO:0016887">
    <property type="term" value="F:ATP hydrolysis activity"/>
    <property type="evidence" value="ECO:0007669"/>
    <property type="project" value="InterPro"/>
</dbReference>
<dbReference type="GO" id="GO:0016020">
    <property type="term" value="C:membrane"/>
    <property type="evidence" value="ECO:0007669"/>
    <property type="project" value="InterPro"/>
</dbReference>
<dbReference type="PANTHER" id="PTHR19229:SF36">
    <property type="entry name" value="ATP-BINDING CASSETTE SUB-FAMILY A MEMBER 2"/>
    <property type="match status" value="1"/>
</dbReference>
<evidence type="ECO:0000313" key="7">
    <source>
        <dbReference type="Proteomes" id="UP000243217"/>
    </source>
</evidence>
<dbReference type="InterPro" id="IPR026082">
    <property type="entry name" value="ABCA"/>
</dbReference>
<dbReference type="PROSITE" id="PS50893">
    <property type="entry name" value="ABC_TRANSPORTER_2"/>
    <property type="match status" value="1"/>
</dbReference>
<dbReference type="PANTHER" id="PTHR19229">
    <property type="entry name" value="ATP-BINDING CASSETTE TRANSPORTER SUBFAMILY A ABCA"/>
    <property type="match status" value="1"/>
</dbReference>
<evidence type="ECO:0000256" key="3">
    <source>
        <dbReference type="ARBA" id="ARBA00022741"/>
    </source>
</evidence>
<sequence>MVVINGIKKTYKDDKIAVRNLSFALPKGECFGYLGINGVGKTTEIKMLTGDILPTQGIATLGGFDILTQQLKLRRLIGYCPQLDALIDLLSLREHLELFAKIKGTLSGGNKLKLSVAIAMIGSPTIIFLDEPPTGMDPVSYEFMGDIIADVSTANKESTVVLTTHSMEECEALCTRVGIMVGGRLRCLGSVQHLKSRFSDGFMIDSKLNVPSTEMVGNFYTTTIKTHCPEAADFESRLTRDQVKNYAIIWVNLIDSFGVQENQFTTYDSFLRNTFPNVELLERQNEHCRLKLHDDHQNQSLLLSNVFAKMEAIKHNVALKEYSVCQTSLEKNFNSFASQQDEEKGVPRGMEVKKYV</sequence>
<organism evidence="6 7">
    <name type="scientific">Thraustotheca clavata</name>
    <dbReference type="NCBI Taxonomy" id="74557"/>
    <lineage>
        <taxon>Eukaryota</taxon>
        <taxon>Sar</taxon>
        <taxon>Stramenopiles</taxon>
        <taxon>Oomycota</taxon>
        <taxon>Saprolegniomycetes</taxon>
        <taxon>Saprolegniales</taxon>
        <taxon>Achlyaceae</taxon>
        <taxon>Thraustotheca</taxon>
    </lineage>
</organism>
<dbReference type="STRING" id="74557.A0A1W0A123"/>
<evidence type="ECO:0000259" key="5">
    <source>
        <dbReference type="PROSITE" id="PS50893"/>
    </source>
</evidence>
<gene>
    <name evidence="6" type="ORF">THRCLA_03816</name>
</gene>
<evidence type="ECO:0000256" key="2">
    <source>
        <dbReference type="ARBA" id="ARBA00022737"/>
    </source>
</evidence>
<protein>
    <submittedName>
        <fullName evidence="6">ATP-binding Cassette (ABC) Superfamily</fullName>
    </submittedName>
</protein>
<feature type="domain" description="ABC transporter" evidence="5">
    <location>
        <begin position="2"/>
        <end position="207"/>
    </location>
</feature>
<reference evidence="6 7" key="1">
    <citation type="journal article" date="2014" name="Genome Biol. Evol.">
        <title>The secreted proteins of Achlya hypogyna and Thraustotheca clavata identify the ancestral oomycete secretome and reveal gene acquisitions by horizontal gene transfer.</title>
        <authorList>
            <person name="Misner I."/>
            <person name="Blouin N."/>
            <person name="Leonard G."/>
            <person name="Richards T.A."/>
            <person name="Lane C.E."/>
        </authorList>
    </citation>
    <scope>NUCLEOTIDE SEQUENCE [LARGE SCALE GENOMIC DNA]</scope>
    <source>
        <strain evidence="6 7">ATCC 34112</strain>
    </source>
</reference>
<dbReference type="AlphaFoldDB" id="A0A1W0A123"/>
<dbReference type="GO" id="GO:0005524">
    <property type="term" value="F:ATP binding"/>
    <property type="evidence" value="ECO:0007669"/>
    <property type="project" value="UniProtKB-KW"/>
</dbReference>
<evidence type="ECO:0000313" key="6">
    <source>
        <dbReference type="EMBL" id="OQS03899.1"/>
    </source>
</evidence>
<keyword evidence="7" id="KW-1185">Reference proteome</keyword>
<comment type="caution">
    <text evidence="6">The sequence shown here is derived from an EMBL/GenBank/DDBJ whole genome shotgun (WGS) entry which is preliminary data.</text>
</comment>
<keyword evidence="3" id="KW-0547">Nucleotide-binding</keyword>
<dbReference type="SUPFAM" id="SSF52540">
    <property type="entry name" value="P-loop containing nucleoside triphosphate hydrolases"/>
    <property type="match status" value="1"/>
</dbReference>